<evidence type="ECO:0000313" key="4">
    <source>
        <dbReference type="EMBL" id="MBP2027156.1"/>
    </source>
</evidence>
<feature type="domain" description="HTH deoR-type" evidence="3">
    <location>
        <begin position="2"/>
        <end position="57"/>
    </location>
</feature>
<dbReference type="InterPro" id="IPR026881">
    <property type="entry name" value="WYL_dom"/>
</dbReference>
<evidence type="ECO:0000256" key="1">
    <source>
        <dbReference type="ARBA" id="ARBA00023015"/>
    </source>
</evidence>
<accession>A0ABS4KIU7</accession>
<dbReference type="EMBL" id="JAGGLI010000008">
    <property type="protein sequence ID" value="MBP2027156.1"/>
    <property type="molecule type" value="Genomic_DNA"/>
</dbReference>
<name>A0ABS4KIU7_9FIRM</name>
<gene>
    <name evidence="4" type="ORF">J2Z35_000950</name>
</gene>
<dbReference type="PANTHER" id="PTHR34580">
    <property type="match status" value="1"/>
</dbReference>
<dbReference type="Pfam" id="PF08279">
    <property type="entry name" value="HTH_11"/>
    <property type="match status" value="1"/>
</dbReference>
<dbReference type="Gene3D" id="1.10.10.10">
    <property type="entry name" value="Winged helix-like DNA-binding domain superfamily/Winged helix DNA-binding domain"/>
    <property type="match status" value="1"/>
</dbReference>
<keyword evidence="5" id="KW-1185">Reference proteome</keyword>
<proteinExistence type="predicted"/>
<keyword evidence="1" id="KW-0805">Transcription regulation</keyword>
<dbReference type="InterPro" id="IPR036388">
    <property type="entry name" value="WH-like_DNA-bd_sf"/>
</dbReference>
<dbReference type="Pfam" id="PF13280">
    <property type="entry name" value="WYL"/>
    <property type="match status" value="1"/>
</dbReference>
<protein>
    <submittedName>
        <fullName evidence="4">DNA-binding transcriptional regulator YafY</fullName>
    </submittedName>
</protein>
<reference evidence="4 5" key="1">
    <citation type="submission" date="2021-03" db="EMBL/GenBank/DDBJ databases">
        <title>Genomic Encyclopedia of Type Strains, Phase IV (KMG-IV): sequencing the most valuable type-strain genomes for metagenomic binning, comparative biology and taxonomic classification.</title>
        <authorList>
            <person name="Goeker M."/>
        </authorList>
    </citation>
    <scope>NUCLEOTIDE SEQUENCE [LARGE SCALE GENOMIC DNA]</scope>
    <source>
        <strain evidence="4 5">DSM 27512</strain>
    </source>
</reference>
<comment type="caution">
    <text evidence="4">The sequence shown here is derived from an EMBL/GenBank/DDBJ whole genome shotgun (WGS) entry which is preliminary data.</text>
</comment>
<dbReference type="PROSITE" id="PS51000">
    <property type="entry name" value="HTH_DEOR_2"/>
    <property type="match status" value="1"/>
</dbReference>
<keyword evidence="4" id="KW-0238">DNA-binding</keyword>
<keyword evidence="2" id="KW-0804">Transcription</keyword>
<dbReference type="PANTHER" id="PTHR34580:SF1">
    <property type="entry name" value="PROTEIN PAFC"/>
    <property type="match status" value="1"/>
</dbReference>
<dbReference type="SUPFAM" id="SSF46785">
    <property type="entry name" value="Winged helix' DNA-binding domain"/>
    <property type="match status" value="1"/>
</dbReference>
<dbReference type="InterPro" id="IPR051534">
    <property type="entry name" value="CBASS_pafABC_assoc_protein"/>
</dbReference>
<evidence type="ECO:0000313" key="5">
    <source>
        <dbReference type="Proteomes" id="UP001314903"/>
    </source>
</evidence>
<dbReference type="InterPro" id="IPR013196">
    <property type="entry name" value="HTH_11"/>
</dbReference>
<dbReference type="InterPro" id="IPR036390">
    <property type="entry name" value="WH_DNA-bd_sf"/>
</dbReference>
<sequence length="323" mass="37440">MRLHRLLGILLLLDSRGTMTAKNLASILETSERTIYRDIDILCESGVPIYAHSGPKGGYSVMNDFKINFNVLEFKDAFHLLLSGMGIYPDKNSEMSQHLKNALIKLENSVSEEHQAEIIKAKEKFFVDSQPWWGEGEDYSNLDIIKNAILNLNKIKIYYKKFNNETSERVLRPYGAVVKDSKWYLIGLCEMKNEIRVFMFKRILKVDVMDEKFTMPTDFSLENFWEDSKKHFKKTATGASKPPTYLVRLKSPEPLPETLRGFDEVFKEKINKATIYCIDMISFQTAISILFPLSDSIEVLEPDYLREYIKKKAEKIINLYLNS</sequence>
<organism evidence="4 5">
    <name type="scientific">Acetoanaerobium pronyense</name>
    <dbReference type="NCBI Taxonomy" id="1482736"/>
    <lineage>
        <taxon>Bacteria</taxon>
        <taxon>Bacillati</taxon>
        <taxon>Bacillota</taxon>
        <taxon>Clostridia</taxon>
        <taxon>Peptostreptococcales</taxon>
        <taxon>Filifactoraceae</taxon>
        <taxon>Acetoanaerobium</taxon>
    </lineage>
</organism>
<evidence type="ECO:0000256" key="2">
    <source>
        <dbReference type="ARBA" id="ARBA00023163"/>
    </source>
</evidence>
<dbReference type="InterPro" id="IPR001034">
    <property type="entry name" value="DeoR_HTH"/>
</dbReference>
<evidence type="ECO:0000259" key="3">
    <source>
        <dbReference type="PROSITE" id="PS51000"/>
    </source>
</evidence>
<dbReference type="PROSITE" id="PS52050">
    <property type="entry name" value="WYL"/>
    <property type="match status" value="1"/>
</dbReference>
<dbReference type="GO" id="GO:0003677">
    <property type="term" value="F:DNA binding"/>
    <property type="evidence" value="ECO:0007669"/>
    <property type="project" value="UniProtKB-KW"/>
</dbReference>
<dbReference type="Proteomes" id="UP001314903">
    <property type="component" value="Unassembled WGS sequence"/>
</dbReference>